<evidence type="ECO:0000313" key="2">
    <source>
        <dbReference type="EnsemblMetazoa" id="XP_011665069"/>
    </source>
</evidence>
<dbReference type="OrthoDB" id="9993736at2759"/>
<dbReference type="PANTHER" id="PTHR11683">
    <property type="entry name" value="MYELIN PROTEOLIPID"/>
    <property type="match status" value="1"/>
</dbReference>
<dbReference type="GO" id="GO:0005886">
    <property type="term" value="C:plasma membrane"/>
    <property type="evidence" value="ECO:0000318"/>
    <property type="project" value="GO_Central"/>
</dbReference>
<dbReference type="Proteomes" id="UP000007110">
    <property type="component" value="Unassembled WGS sequence"/>
</dbReference>
<dbReference type="KEGG" id="spu:762880"/>
<feature type="transmembrane region" description="Helical" evidence="1">
    <location>
        <begin position="12"/>
        <end position="34"/>
    </location>
</feature>
<evidence type="ECO:0000313" key="3">
    <source>
        <dbReference type="Proteomes" id="UP000007110"/>
    </source>
</evidence>
<dbReference type="EnsemblMetazoa" id="XM_011666767">
    <property type="protein sequence ID" value="XP_011665069"/>
    <property type="gene ID" value="LOC762880"/>
</dbReference>
<keyword evidence="3" id="KW-1185">Reference proteome</keyword>
<dbReference type="RefSeq" id="XP_011665069.2">
    <property type="nucleotide sequence ID" value="XM_011666767.2"/>
</dbReference>
<protein>
    <submittedName>
        <fullName evidence="2">Uncharacterized protein</fullName>
    </submittedName>
</protein>
<dbReference type="InParanoid" id="A0A7M7LVR3"/>
<feature type="transmembrane region" description="Helical" evidence="1">
    <location>
        <begin position="103"/>
        <end position="131"/>
    </location>
</feature>
<reference evidence="3" key="1">
    <citation type="submission" date="2015-02" db="EMBL/GenBank/DDBJ databases">
        <title>Genome sequencing for Strongylocentrotus purpuratus.</title>
        <authorList>
            <person name="Murali S."/>
            <person name="Liu Y."/>
            <person name="Vee V."/>
            <person name="English A."/>
            <person name="Wang M."/>
            <person name="Skinner E."/>
            <person name="Han Y."/>
            <person name="Muzny D.M."/>
            <person name="Worley K.C."/>
            <person name="Gibbs R.A."/>
        </authorList>
    </citation>
    <scope>NUCLEOTIDE SEQUENCE</scope>
</reference>
<dbReference type="OMA" id="ELHEMTS"/>
<dbReference type="InterPro" id="IPR001614">
    <property type="entry name" value="Myelin_PLP"/>
</dbReference>
<name>A0A7M7LVR3_STRPU</name>
<feature type="transmembrane region" description="Helical" evidence="1">
    <location>
        <begin position="177"/>
        <end position="200"/>
    </location>
</feature>
<keyword evidence="1" id="KW-1133">Transmembrane helix</keyword>
<evidence type="ECO:0000256" key="1">
    <source>
        <dbReference type="SAM" id="Phobius"/>
    </source>
</evidence>
<accession>A0A7M7LVR3</accession>
<feature type="transmembrane region" description="Helical" evidence="1">
    <location>
        <begin position="54"/>
        <end position="82"/>
    </location>
</feature>
<proteinExistence type="predicted"/>
<dbReference type="GeneID" id="762880"/>
<organism evidence="2 3">
    <name type="scientific">Strongylocentrotus purpuratus</name>
    <name type="common">Purple sea urchin</name>
    <dbReference type="NCBI Taxonomy" id="7668"/>
    <lineage>
        <taxon>Eukaryota</taxon>
        <taxon>Metazoa</taxon>
        <taxon>Echinodermata</taxon>
        <taxon>Eleutherozoa</taxon>
        <taxon>Echinozoa</taxon>
        <taxon>Echinoidea</taxon>
        <taxon>Euechinoidea</taxon>
        <taxon>Echinacea</taxon>
        <taxon>Camarodonta</taxon>
        <taxon>Echinidea</taxon>
        <taxon>Strongylocentrotidae</taxon>
        <taxon>Strongylocentrotus</taxon>
    </lineage>
</organism>
<keyword evidence="1" id="KW-0812">Transmembrane</keyword>
<dbReference type="Pfam" id="PF01275">
    <property type="entry name" value="Myelin_PLP"/>
    <property type="match status" value="1"/>
</dbReference>
<reference evidence="2" key="2">
    <citation type="submission" date="2021-01" db="UniProtKB">
        <authorList>
            <consortium name="EnsemblMetazoa"/>
        </authorList>
    </citation>
    <scope>IDENTIFICATION</scope>
</reference>
<keyword evidence="1" id="KW-0472">Membrane</keyword>
<dbReference type="PANTHER" id="PTHR11683:SF12">
    <property type="entry name" value="M6, ISOFORM F"/>
    <property type="match status" value="1"/>
</dbReference>
<sequence>MGLRGMIPVASLIGAVLQCIGVSMFCSSAILGFNESLLLFSSNQTVYDTVYDDYVYYIEISVYAWTAFMMIWAVGFLFNAFMTTAQTNAKLAHEGGNLCCSSLGCVGAAISLNCVVLVVWVAILCAASLLLTFSMMISGYHSNSGGDSTTPVDFTYYGLKIDEVLEVDNLEGTSNNMVLFFSLTVGGAALVTFGLASSIACMASNWKHLKVGDQWKDYAQKRKQEERELHEMTSYKSSERLAASLYY</sequence>
<dbReference type="GO" id="GO:0031175">
    <property type="term" value="P:neuron projection development"/>
    <property type="evidence" value="ECO:0000318"/>
    <property type="project" value="GO_Central"/>
</dbReference>
<dbReference type="AlphaFoldDB" id="A0A7M7LVR3"/>